<keyword evidence="1" id="KW-1133">Transmembrane helix</keyword>
<dbReference type="RefSeq" id="WP_146940349.1">
    <property type="nucleotide sequence ID" value="NZ_BJYJ01000003.1"/>
</dbReference>
<protein>
    <submittedName>
        <fullName evidence="2">Uncharacterized protein</fullName>
    </submittedName>
</protein>
<proteinExistence type="predicted"/>
<name>A0A511YJQ4_9FLAO</name>
<organism evidence="2 3">
    <name type="scientific">Chryseobacterium hagamense</name>
    <dbReference type="NCBI Taxonomy" id="395935"/>
    <lineage>
        <taxon>Bacteria</taxon>
        <taxon>Pseudomonadati</taxon>
        <taxon>Bacteroidota</taxon>
        <taxon>Flavobacteriia</taxon>
        <taxon>Flavobacteriales</taxon>
        <taxon>Weeksellaceae</taxon>
        <taxon>Chryseobacterium group</taxon>
        <taxon>Chryseobacterium</taxon>
    </lineage>
</organism>
<feature type="transmembrane region" description="Helical" evidence="1">
    <location>
        <begin position="177"/>
        <end position="197"/>
    </location>
</feature>
<dbReference type="EMBL" id="BJYJ01000003">
    <property type="protein sequence ID" value="GEN75393.1"/>
    <property type="molecule type" value="Genomic_DNA"/>
</dbReference>
<evidence type="ECO:0000256" key="1">
    <source>
        <dbReference type="SAM" id="Phobius"/>
    </source>
</evidence>
<dbReference type="Proteomes" id="UP000321863">
    <property type="component" value="Unassembled WGS sequence"/>
</dbReference>
<evidence type="ECO:0000313" key="2">
    <source>
        <dbReference type="EMBL" id="GEN75393.1"/>
    </source>
</evidence>
<keyword evidence="1" id="KW-0812">Transmembrane</keyword>
<feature type="transmembrane region" description="Helical" evidence="1">
    <location>
        <begin position="69"/>
        <end position="88"/>
    </location>
</feature>
<evidence type="ECO:0000313" key="3">
    <source>
        <dbReference type="Proteomes" id="UP000321863"/>
    </source>
</evidence>
<accession>A0A511YJQ4</accession>
<keyword evidence="3" id="KW-1185">Reference proteome</keyword>
<feature type="transmembrane region" description="Helical" evidence="1">
    <location>
        <begin position="109"/>
        <end position="126"/>
    </location>
</feature>
<keyword evidence="1" id="KW-0472">Membrane</keyword>
<gene>
    <name evidence="2" type="ORF">CHA01nite_11330</name>
</gene>
<feature type="transmembrane region" description="Helical" evidence="1">
    <location>
        <begin position="146"/>
        <end position="165"/>
    </location>
</feature>
<reference evidence="2 3" key="1">
    <citation type="submission" date="2019-07" db="EMBL/GenBank/DDBJ databases">
        <title>Whole genome shotgun sequence of Chryseobacterium hagamense NBRC 105253.</title>
        <authorList>
            <person name="Hosoyama A."/>
            <person name="Uohara A."/>
            <person name="Ohji S."/>
            <person name="Ichikawa N."/>
        </authorList>
    </citation>
    <scope>NUCLEOTIDE SEQUENCE [LARGE SCALE GENOMIC DNA]</scope>
    <source>
        <strain evidence="2 3">NBRC 105253</strain>
    </source>
</reference>
<sequence length="221" mass="25500">MILRILKDACILFAAALYGVIMFLQLPKAVMALEGKSFEINSSADFQEVYRGFPHLRAAEFTTLNYDDIFLWVYGIFLITYVLTLKSINADDKRMRKIRQEDRKKMTPILNVLLVVSVAYVISDWWENRLYCEIISRTDVTVSGLPFLAKMKWLLALCPLAGCIIIDKKYFRNNFNILYRIVIVIGIMATVMIVLSVQPLISELFARIDAIRWYAMSTLFG</sequence>
<comment type="caution">
    <text evidence="2">The sequence shown here is derived from an EMBL/GenBank/DDBJ whole genome shotgun (WGS) entry which is preliminary data.</text>
</comment>
<dbReference type="AlphaFoldDB" id="A0A511YJQ4"/>